<keyword evidence="5" id="KW-1185">Reference proteome</keyword>
<evidence type="ECO:0000313" key="5">
    <source>
        <dbReference type="Proteomes" id="UP000317646"/>
    </source>
</evidence>
<feature type="signal peptide" evidence="2">
    <location>
        <begin position="1"/>
        <end position="25"/>
    </location>
</feature>
<feature type="chain" id="PRO_5021447665" evidence="2">
    <location>
        <begin position="26"/>
        <end position="297"/>
    </location>
</feature>
<dbReference type="PANTHER" id="PTHR42852">
    <property type="entry name" value="THIOL:DISULFIDE INTERCHANGE PROTEIN DSBE"/>
    <property type="match status" value="1"/>
</dbReference>
<reference evidence="4 5" key="1">
    <citation type="journal article" date="2019" name="Environ. Microbiol.">
        <title>Species interactions and distinct microbial communities in high Arctic permafrost affected cryosols are associated with the CH4 and CO2 gas fluxes.</title>
        <authorList>
            <person name="Altshuler I."/>
            <person name="Hamel J."/>
            <person name="Turney S."/>
            <person name="Magnuson E."/>
            <person name="Levesque R."/>
            <person name="Greer C."/>
            <person name="Whyte L.G."/>
        </authorList>
    </citation>
    <scope>NUCLEOTIDE SEQUENCE [LARGE SCALE GENOMIC DNA]</scope>
    <source>
        <strain evidence="4 5">S9.2P</strain>
    </source>
</reference>
<accession>A0A502GCT8</accession>
<dbReference type="Pfam" id="PF00578">
    <property type="entry name" value="AhpC-TSA"/>
    <property type="match status" value="1"/>
</dbReference>
<dbReference type="AlphaFoldDB" id="A0A502GCT8"/>
<feature type="compositionally biased region" description="Low complexity" evidence="1">
    <location>
        <begin position="260"/>
        <end position="275"/>
    </location>
</feature>
<evidence type="ECO:0000259" key="3">
    <source>
        <dbReference type="PROSITE" id="PS51352"/>
    </source>
</evidence>
<evidence type="ECO:0000256" key="2">
    <source>
        <dbReference type="SAM" id="SignalP"/>
    </source>
</evidence>
<comment type="caution">
    <text evidence="4">The sequence shown here is derived from an EMBL/GenBank/DDBJ whole genome shotgun (WGS) entry which is preliminary data.</text>
</comment>
<dbReference type="Gene3D" id="3.40.30.10">
    <property type="entry name" value="Glutaredoxin"/>
    <property type="match status" value="1"/>
</dbReference>
<dbReference type="SUPFAM" id="SSF52833">
    <property type="entry name" value="Thioredoxin-like"/>
    <property type="match status" value="1"/>
</dbReference>
<dbReference type="GO" id="GO:0016491">
    <property type="term" value="F:oxidoreductase activity"/>
    <property type="evidence" value="ECO:0007669"/>
    <property type="project" value="InterPro"/>
</dbReference>
<proteinExistence type="predicted"/>
<dbReference type="InterPro" id="IPR000866">
    <property type="entry name" value="AhpC/TSA"/>
</dbReference>
<feature type="domain" description="Thioredoxin" evidence="3">
    <location>
        <begin position="124"/>
        <end position="259"/>
    </location>
</feature>
<dbReference type="InterPro" id="IPR050553">
    <property type="entry name" value="Thioredoxin_ResA/DsbE_sf"/>
</dbReference>
<evidence type="ECO:0000256" key="1">
    <source>
        <dbReference type="SAM" id="MobiDB-lite"/>
    </source>
</evidence>
<keyword evidence="2" id="KW-0732">Signal</keyword>
<protein>
    <submittedName>
        <fullName evidence="4">TlpA family protein disulfide reductase</fullName>
    </submittedName>
</protein>
<gene>
    <name evidence="4" type="ORF">EAH73_21460</name>
</gene>
<dbReference type="EMBL" id="RCYZ01000013">
    <property type="protein sequence ID" value="TPG59482.1"/>
    <property type="molecule type" value="Genomic_DNA"/>
</dbReference>
<dbReference type="OrthoDB" id="9815205at2"/>
<dbReference type="PANTHER" id="PTHR42852:SF17">
    <property type="entry name" value="THIOREDOXIN-LIKE PROTEIN HI_1115"/>
    <property type="match status" value="1"/>
</dbReference>
<dbReference type="GO" id="GO:0016209">
    <property type="term" value="F:antioxidant activity"/>
    <property type="evidence" value="ECO:0007669"/>
    <property type="project" value="InterPro"/>
</dbReference>
<dbReference type="InterPro" id="IPR036249">
    <property type="entry name" value="Thioredoxin-like_sf"/>
</dbReference>
<dbReference type="Proteomes" id="UP000317646">
    <property type="component" value="Unassembled WGS sequence"/>
</dbReference>
<dbReference type="CDD" id="cd02966">
    <property type="entry name" value="TlpA_like_family"/>
    <property type="match status" value="1"/>
</dbReference>
<evidence type="ECO:0000313" key="4">
    <source>
        <dbReference type="EMBL" id="TPG59482.1"/>
    </source>
</evidence>
<sequence length="297" mass="32371">MKHLLRCAGLLLAALAPACSPPRPAIPSAAAQLDALTRDFDTWYRYTAARVPLARDYRPRGVDGQPLPKKAFLQQLAAGQVLALRNGPDGPVPVYQLFPYAGNHAPAVRATSRQRADEALRNLAWEGHPLPAFRWRDLRGRVYTPASTRGRVVVVKCWYTSCVACVDEFAAVNALADRYPQVLFVSLARNEAHVLRTFLKERAVKFAVVPAGKAYLADTLGVFEYPTHFLLGPDGTIARVTNRASDLAVALAQHVPLASRSRRPGPAAGRALGRGEAPRKGPFAPFPVSSPFLNQRP</sequence>
<dbReference type="InterPro" id="IPR013766">
    <property type="entry name" value="Thioredoxin_domain"/>
</dbReference>
<dbReference type="PROSITE" id="PS51352">
    <property type="entry name" value="THIOREDOXIN_2"/>
    <property type="match status" value="1"/>
</dbReference>
<dbReference type="RefSeq" id="WP_140469498.1">
    <property type="nucleotide sequence ID" value="NZ_RCYZ01000013.1"/>
</dbReference>
<name>A0A502GCT8_9BACT</name>
<organism evidence="4 5">
    <name type="scientific">Hymenobacter nivis</name>
    <dbReference type="NCBI Taxonomy" id="1850093"/>
    <lineage>
        <taxon>Bacteria</taxon>
        <taxon>Pseudomonadati</taxon>
        <taxon>Bacteroidota</taxon>
        <taxon>Cytophagia</taxon>
        <taxon>Cytophagales</taxon>
        <taxon>Hymenobacteraceae</taxon>
        <taxon>Hymenobacter</taxon>
    </lineage>
</organism>
<feature type="region of interest" description="Disordered" evidence="1">
    <location>
        <begin position="260"/>
        <end position="297"/>
    </location>
</feature>